<keyword evidence="1" id="KW-1133">Transmembrane helix</keyword>
<dbReference type="AlphaFoldDB" id="A0A3B0UV56"/>
<evidence type="ECO:0000313" key="2">
    <source>
        <dbReference type="EMBL" id="VAW32043.1"/>
    </source>
</evidence>
<gene>
    <name evidence="2" type="ORF">MNBD_CPR01-91</name>
</gene>
<dbReference type="EMBL" id="UOEV01000017">
    <property type="protein sequence ID" value="VAW32043.1"/>
    <property type="molecule type" value="Genomic_DNA"/>
</dbReference>
<proteinExistence type="predicted"/>
<feature type="transmembrane region" description="Helical" evidence="1">
    <location>
        <begin position="103"/>
        <end position="122"/>
    </location>
</feature>
<name>A0A3B0UV56_9ZZZZ</name>
<sequence length="132" mass="15146">MFDRLLLKSSVFAISLIMSAMLFTSWSNAHLLRIGTANDFFSPSEILISFIPILLLSIATFFLRERVFIPWFKFTVGWFVITLIGTLSTSNAGTFFGPTEQDIFMLLSFAFYLVISLILILIQSVRVYWLKK</sequence>
<organism evidence="2">
    <name type="scientific">hydrothermal vent metagenome</name>
    <dbReference type="NCBI Taxonomy" id="652676"/>
    <lineage>
        <taxon>unclassified sequences</taxon>
        <taxon>metagenomes</taxon>
        <taxon>ecological metagenomes</taxon>
    </lineage>
</organism>
<feature type="transmembrane region" description="Helical" evidence="1">
    <location>
        <begin position="5"/>
        <end position="26"/>
    </location>
</feature>
<protein>
    <submittedName>
        <fullName evidence="2">Uncharacterized protein</fullName>
    </submittedName>
</protein>
<feature type="transmembrane region" description="Helical" evidence="1">
    <location>
        <begin position="46"/>
        <end position="63"/>
    </location>
</feature>
<feature type="transmembrane region" description="Helical" evidence="1">
    <location>
        <begin position="75"/>
        <end position="97"/>
    </location>
</feature>
<evidence type="ECO:0000256" key="1">
    <source>
        <dbReference type="SAM" id="Phobius"/>
    </source>
</evidence>
<accession>A0A3B0UV56</accession>
<reference evidence="2" key="1">
    <citation type="submission" date="2018-06" db="EMBL/GenBank/DDBJ databases">
        <authorList>
            <person name="Zhirakovskaya E."/>
        </authorList>
    </citation>
    <scope>NUCLEOTIDE SEQUENCE</scope>
</reference>
<keyword evidence="1" id="KW-0472">Membrane</keyword>
<keyword evidence="1" id="KW-0812">Transmembrane</keyword>